<evidence type="ECO:0000259" key="1">
    <source>
        <dbReference type="Pfam" id="PF13349"/>
    </source>
</evidence>
<keyword evidence="3" id="KW-1185">Reference proteome</keyword>
<dbReference type="PROSITE" id="PS51257">
    <property type="entry name" value="PROKAR_LIPOPROTEIN"/>
    <property type="match status" value="1"/>
</dbReference>
<name>A0A926HQ65_9FIRM</name>
<protein>
    <submittedName>
        <fullName evidence="2">DUF4097 family beta strand repeat protein</fullName>
    </submittedName>
</protein>
<comment type="caution">
    <text evidence="2">The sequence shown here is derived from an EMBL/GenBank/DDBJ whole genome shotgun (WGS) entry which is preliminary data.</text>
</comment>
<dbReference type="EMBL" id="JACRSR010000007">
    <property type="protein sequence ID" value="MBC8532399.1"/>
    <property type="molecule type" value="Genomic_DNA"/>
</dbReference>
<dbReference type="InterPro" id="IPR025164">
    <property type="entry name" value="Toastrack_DUF4097"/>
</dbReference>
<organism evidence="2 3">
    <name type="scientific">Gehongia tenuis</name>
    <dbReference type="NCBI Taxonomy" id="2763655"/>
    <lineage>
        <taxon>Bacteria</taxon>
        <taxon>Bacillati</taxon>
        <taxon>Bacillota</taxon>
        <taxon>Clostridia</taxon>
        <taxon>Christensenellales</taxon>
        <taxon>Christensenellaceae</taxon>
        <taxon>Gehongia</taxon>
    </lineage>
</organism>
<dbReference type="Pfam" id="PF13349">
    <property type="entry name" value="DUF4097"/>
    <property type="match status" value="1"/>
</dbReference>
<gene>
    <name evidence="2" type="ORF">H8696_11165</name>
</gene>
<dbReference type="Proteomes" id="UP000623172">
    <property type="component" value="Unassembled WGS sequence"/>
</dbReference>
<feature type="domain" description="DUF4097" evidence="1">
    <location>
        <begin position="40"/>
        <end position="216"/>
    </location>
</feature>
<evidence type="ECO:0000313" key="2">
    <source>
        <dbReference type="EMBL" id="MBC8532399.1"/>
    </source>
</evidence>
<proteinExistence type="predicted"/>
<dbReference type="AlphaFoldDB" id="A0A926HQ65"/>
<reference evidence="2" key="1">
    <citation type="submission" date="2020-08" db="EMBL/GenBank/DDBJ databases">
        <title>Genome public.</title>
        <authorList>
            <person name="Liu C."/>
            <person name="Sun Q."/>
        </authorList>
    </citation>
    <scope>NUCLEOTIDE SEQUENCE</scope>
    <source>
        <strain evidence="2">NSJ-53</strain>
    </source>
</reference>
<evidence type="ECO:0000313" key="3">
    <source>
        <dbReference type="Proteomes" id="UP000623172"/>
    </source>
</evidence>
<sequence length="220" mass="24265">MKKMIAFIITFGYVMILFTGCSNDKQSFAEKSYEAEGTKIEEINIDVRDRQIEVSLSADHQIHIKYAESEKEYYDISVSKDNVLSMTAIENKGWLDYIGRKPELENRKIFLQIPDSFIASVKVSTTNADIKLSALNVTEDLTLSSNGGNISFEKINAGSSIAFKVKNGNITGSILGGYDDYAIACKTKKGNSNLPTEKESGSKTLSVNANNGDVEIVFCQ</sequence>
<accession>A0A926HQ65</accession>